<dbReference type="InterPro" id="IPR014923">
    <property type="entry name" value="DUF1802"/>
</dbReference>
<dbReference type="RefSeq" id="WP_131015995.1">
    <property type="nucleotide sequence ID" value="NZ_SIRE01000018.1"/>
</dbReference>
<dbReference type="PIRSF" id="PIRSF018957">
    <property type="entry name" value="UCP018957"/>
    <property type="match status" value="1"/>
</dbReference>
<gene>
    <name evidence="1" type="ORF">EYB31_24125</name>
</gene>
<dbReference type="InterPro" id="IPR008307">
    <property type="entry name" value="UCP018957"/>
</dbReference>
<evidence type="ECO:0000313" key="2">
    <source>
        <dbReference type="Proteomes" id="UP000293142"/>
    </source>
</evidence>
<protein>
    <submittedName>
        <fullName evidence="1">DUF1802 family protein</fullName>
    </submittedName>
</protein>
<comment type="caution">
    <text evidence="1">The sequence shown here is derived from an EMBL/GenBank/DDBJ whole genome shotgun (WGS) entry which is preliminary data.</text>
</comment>
<dbReference type="Pfam" id="PF08819">
    <property type="entry name" value="DUF1802"/>
    <property type="match status" value="1"/>
</dbReference>
<dbReference type="EMBL" id="SIRE01000018">
    <property type="protein sequence ID" value="TBL75100.1"/>
    <property type="molecule type" value="Genomic_DNA"/>
</dbReference>
<reference evidence="1 2" key="1">
    <citation type="submission" date="2019-02" db="EMBL/GenBank/DDBJ databases">
        <title>Paenibacillus sp. nov., isolated from surface-sterilized tissue of Thalictrum simplex L.</title>
        <authorList>
            <person name="Tuo L."/>
        </authorList>
    </citation>
    <scope>NUCLEOTIDE SEQUENCE [LARGE SCALE GENOMIC DNA]</scope>
    <source>
        <strain evidence="1 2">N2SHLJ1</strain>
    </source>
</reference>
<organism evidence="1 2">
    <name type="scientific">Paenibacillus thalictri</name>
    <dbReference type="NCBI Taxonomy" id="2527873"/>
    <lineage>
        <taxon>Bacteria</taxon>
        <taxon>Bacillati</taxon>
        <taxon>Bacillota</taxon>
        <taxon>Bacilli</taxon>
        <taxon>Bacillales</taxon>
        <taxon>Paenibacillaceae</taxon>
        <taxon>Paenibacillus</taxon>
    </lineage>
</organism>
<keyword evidence="2" id="KW-1185">Reference proteome</keyword>
<dbReference type="Proteomes" id="UP000293142">
    <property type="component" value="Unassembled WGS sequence"/>
</dbReference>
<accession>A0A4Q9DMY1</accession>
<proteinExistence type="predicted"/>
<sequence>MTIHPIALKEWAVAVDALKQGRQILIMRKGGIREETKHFQIESSRFFLFPTFEHQRKELIKPEYQDMLDGTLSGWNPQQTTVTIDTFAELALDIEVSEQPELDKLAPFHIWTDHFAEERLKWKRKNPLHIMLLRVYSLNHPATLPIVDSYNGCRSWIQLEAELSDLDKRPVLDDAAFAREADKIKMILGIKT</sequence>
<dbReference type="AlphaFoldDB" id="A0A4Q9DMY1"/>
<dbReference type="OrthoDB" id="9808776at2"/>
<evidence type="ECO:0000313" key="1">
    <source>
        <dbReference type="EMBL" id="TBL75100.1"/>
    </source>
</evidence>
<name>A0A4Q9DMY1_9BACL</name>